<gene>
    <name evidence="9" type="ORF">E6H01_12515</name>
</gene>
<keyword evidence="4 8" id="KW-0812">Transmembrane</keyword>
<dbReference type="PANTHER" id="PTHR22926">
    <property type="entry name" value="PHOSPHO-N-ACETYLMURAMOYL-PENTAPEPTIDE-TRANSFERASE"/>
    <property type="match status" value="1"/>
</dbReference>
<evidence type="ECO:0000256" key="2">
    <source>
        <dbReference type="ARBA" id="ARBA00022475"/>
    </source>
</evidence>
<evidence type="ECO:0000313" key="9">
    <source>
        <dbReference type="EMBL" id="TMI98286.1"/>
    </source>
</evidence>
<dbReference type="GO" id="GO:0044038">
    <property type="term" value="P:cell wall macromolecule biosynthetic process"/>
    <property type="evidence" value="ECO:0007669"/>
    <property type="project" value="TreeGrafter"/>
</dbReference>
<feature type="transmembrane region" description="Helical" evidence="8">
    <location>
        <begin position="48"/>
        <end position="70"/>
    </location>
</feature>
<dbReference type="GO" id="GO:0071555">
    <property type="term" value="P:cell wall organization"/>
    <property type="evidence" value="ECO:0007669"/>
    <property type="project" value="TreeGrafter"/>
</dbReference>
<keyword evidence="3" id="KW-0808">Transferase</keyword>
<keyword evidence="6 8" id="KW-0472">Membrane</keyword>
<evidence type="ECO:0000256" key="7">
    <source>
        <dbReference type="PIRSR" id="PIRSR600715-1"/>
    </source>
</evidence>
<feature type="binding site" evidence="7">
    <location>
        <position position="69"/>
    </location>
    <ligand>
        <name>Mg(2+)</name>
        <dbReference type="ChEBI" id="CHEBI:18420"/>
    </ligand>
</feature>
<feature type="transmembrane region" description="Helical" evidence="8">
    <location>
        <begin position="152"/>
        <end position="173"/>
    </location>
</feature>
<feature type="transmembrane region" description="Helical" evidence="8">
    <location>
        <begin position="77"/>
        <end position="95"/>
    </location>
</feature>
<organism evidence="9 10">
    <name type="scientific">Candidatus Segetimicrobium genomatis</name>
    <dbReference type="NCBI Taxonomy" id="2569760"/>
    <lineage>
        <taxon>Bacteria</taxon>
        <taxon>Bacillati</taxon>
        <taxon>Candidatus Sysuimicrobiota</taxon>
        <taxon>Candidatus Sysuimicrobiia</taxon>
        <taxon>Candidatus Sysuimicrobiales</taxon>
        <taxon>Candidatus Segetimicrobiaceae</taxon>
        <taxon>Candidatus Segetimicrobium</taxon>
    </lineage>
</organism>
<dbReference type="AlphaFoldDB" id="A0A537KRY3"/>
<feature type="transmembrane region" description="Helical" evidence="8">
    <location>
        <begin position="15"/>
        <end position="36"/>
    </location>
</feature>
<evidence type="ECO:0000256" key="3">
    <source>
        <dbReference type="ARBA" id="ARBA00022679"/>
    </source>
</evidence>
<dbReference type="GO" id="GO:0046872">
    <property type="term" value="F:metal ion binding"/>
    <property type="evidence" value="ECO:0007669"/>
    <property type="project" value="UniProtKB-KW"/>
</dbReference>
<comment type="subcellular location">
    <subcellularLocation>
        <location evidence="1">Cell membrane</location>
        <topology evidence="1">Multi-pass membrane protein</topology>
    </subcellularLocation>
</comment>
<keyword evidence="2" id="KW-1003">Cell membrane</keyword>
<comment type="cofactor">
    <cofactor evidence="7">
        <name>Mg(2+)</name>
        <dbReference type="ChEBI" id="CHEBI:18420"/>
    </cofactor>
</comment>
<feature type="non-terminal residue" evidence="9">
    <location>
        <position position="174"/>
    </location>
</feature>
<feature type="transmembrane region" description="Helical" evidence="8">
    <location>
        <begin position="101"/>
        <end position="118"/>
    </location>
</feature>
<evidence type="ECO:0000313" key="10">
    <source>
        <dbReference type="Proteomes" id="UP000319353"/>
    </source>
</evidence>
<dbReference type="GO" id="GO:0016780">
    <property type="term" value="F:phosphotransferase activity, for other substituted phosphate groups"/>
    <property type="evidence" value="ECO:0007669"/>
    <property type="project" value="InterPro"/>
</dbReference>
<evidence type="ECO:0000256" key="1">
    <source>
        <dbReference type="ARBA" id="ARBA00004651"/>
    </source>
</evidence>
<dbReference type="Pfam" id="PF00953">
    <property type="entry name" value="Glycos_transf_4"/>
    <property type="match status" value="1"/>
</dbReference>
<evidence type="ECO:0000256" key="8">
    <source>
        <dbReference type="SAM" id="Phobius"/>
    </source>
</evidence>
<keyword evidence="5 8" id="KW-1133">Transmembrane helix</keyword>
<dbReference type="PANTHER" id="PTHR22926:SF3">
    <property type="entry name" value="UNDECAPRENYL-PHOSPHATE ALPHA-N-ACETYLGLUCOSAMINYL 1-PHOSPHATE TRANSFERASE"/>
    <property type="match status" value="1"/>
</dbReference>
<dbReference type="EMBL" id="VBAL01000176">
    <property type="protein sequence ID" value="TMI98286.1"/>
    <property type="molecule type" value="Genomic_DNA"/>
</dbReference>
<name>A0A537KRY3_9BACT</name>
<comment type="caution">
    <text evidence="9">The sequence shown here is derived from an EMBL/GenBank/DDBJ whole genome shotgun (WGS) entry which is preliminary data.</text>
</comment>
<feature type="non-terminal residue" evidence="9">
    <location>
        <position position="1"/>
    </location>
</feature>
<dbReference type="Proteomes" id="UP000319353">
    <property type="component" value="Unassembled WGS sequence"/>
</dbReference>
<sequence length="174" mass="18650">IAGVSWRDDISGVPVGLRLTVHGIAAAITLWGLGYWRIVALPVFGELSLGWIGVPLTFFWIVGLINAINFMDGIDGITGGQAVVATSAWTVVGWLMREPTVSTLSILLASSSLGFLVHNWPPGRVFMGDVGSAFLGYSLSVLPLFITPIPTWSAVTAALVVWPFVFDTGFTFLR</sequence>
<keyword evidence="7" id="KW-0479">Metal-binding</keyword>
<evidence type="ECO:0000256" key="5">
    <source>
        <dbReference type="ARBA" id="ARBA00022989"/>
    </source>
</evidence>
<reference evidence="9 10" key="1">
    <citation type="journal article" date="2019" name="Nat. Microbiol.">
        <title>Mediterranean grassland soil C-N compound turnover is dependent on rainfall and depth, and is mediated by genomically divergent microorganisms.</title>
        <authorList>
            <person name="Diamond S."/>
            <person name="Andeer P.F."/>
            <person name="Li Z."/>
            <person name="Crits-Christoph A."/>
            <person name="Burstein D."/>
            <person name="Anantharaman K."/>
            <person name="Lane K.R."/>
            <person name="Thomas B.C."/>
            <person name="Pan C."/>
            <person name="Northen T.R."/>
            <person name="Banfield J.F."/>
        </authorList>
    </citation>
    <scope>NUCLEOTIDE SEQUENCE [LARGE SCALE GENOMIC DNA]</scope>
    <source>
        <strain evidence="9">NP_4</strain>
    </source>
</reference>
<dbReference type="InterPro" id="IPR000715">
    <property type="entry name" value="Glycosyl_transferase_4"/>
</dbReference>
<dbReference type="GO" id="GO:0005886">
    <property type="term" value="C:plasma membrane"/>
    <property type="evidence" value="ECO:0007669"/>
    <property type="project" value="UniProtKB-SubCell"/>
</dbReference>
<proteinExistence type="predicted"/>
<protein>
    <recommendedName>
        <fullName evidence="11">Undecaprenyl/decaprenyl-phosphate alpha-N-acetylglucosaminyl 1-phosphate transferase</fullName>
    </recommendedName>
</protein>
<feature type="binding site" evidence="7">
    <location>
        <position position="129"/>
    </location>
    <ligand>
        <name>Mg(2+)</name>
        <dbReference type="ChEBI" id="CHEBI:18420"/>
    </ligand>
</feature>
<evidence type="ECO:0008006" key="11">
    <source>
        <dbReference type="Google" id="ProtNLM"/>
    </source>
</evidence>
<dbReference type="GO" id="GO:0009103">
    <property type="term" value="P:lipopolysaccharide biosynthetic process"/>
    <property type="evidence" value="ECO:0007669"/>
    <property type="project" value="TreeGrafter"/>
</dbReference>
<evidence type="ECO:0000256" key="4">
    <source>
        <dbReference type="ARBA" id="ARBA00022692"/>
    </source>
</evidence>
<keyword evidence="7" id="KW-0460">Magnesium</keyword>
<evidence type="ECO:0000256" key="6">
    <source>
        <dbReference type="ARBA" id="ARBA00023136"/>
    </source>
</evidence>
<accession>A0A537KRY3</accession>